<evidence type="ECO:0000313" key="1">
    <source>
        <dbReference type="EMBL" id="KZT66946.1"/>
    </source>
</evidence>
<keyword evidence="2" id="KW-1185">Reference proteome</keyword>
<proteinExistence type="predicted"/>
<sequence>MIYATIARTDPAIAEVRVVPSLPHSALTTIPTLAITYRLKGPESRRSSAAAGSPSSTRCNAEARSELRTWIERKKRGLRGGYNSKARSATEGVHEDASGRGGRVYVLGGAYFPGSSCLHCVPRASTYTTRSLQPHHNGVQARGPLRFVWAAGESSDIRHVSASPLDLNESTT</sequence>
<name>A0A165NGI2_9APHY</name>
<dbReference type="EMBL" id="KV429082">
    <property type="protein sequence ID" value="KZT66946.1"/>
    <property type="molecule type" value="Genomic_DNA"/>
</dbReference>
<accession>A0A165NGI2</accession>
<reference evidence="1 2" key="1">
    <citation type="journal article" date="2016" name="Mol. Biol. Evol.">
        <title>Comparative Genomics of Early-Diverging Mushroom-Forming Fungi Provides Insights into the Origins of Lignocellulose Decay Capabilities.</title>
        <authorList>
            <person name="Nagy L.G."/>
            <person name="Riley R."/>
            <person name="Tritt A."/>
            <person name="Adam C."/>
            <person name="Daum C."/>
            <person name="Floudas D."/>
            <person name="Sun H."/>
            <person name="Yadav J.S."/>
            <person name="Pangilinan J."/>
            <person name="Larsson K.H."/>
            <person name="Matsuura K."/>
            <person name="Barry K."/>
            <person name="Labutti K."/>
            <person name="Kuo R."/>
            <person name="Ohm R.A."/>
            <person name="Bhattacharya S.S."/>
            <person name="Shirouzu T."/>
            <person name="Yoshinaga Y."/>
            <person name="Martin F.M."/>
            <person name="Grigoriev I.V."/>
            <person name="Hibbett D.S."/>
        </authorList>
    </citation>
    <scope>NUCLEOTIDE SEQUENCE [LARGE SCALE GENOMIC DNA]</scope>
    <source>
        <strain evidence="1 2">L-15889</strain>
    </source>
</reference>
<evidence type="ECO:0000313" key="2">
    <source>
        <dbReference type="Proteomes" id="UP000076727"/>
    </source>
</evidence>
<organism evidence="1 2">
    <name type="scientific">Daedalea quercina L-15889</name>
    <dbReference type="NCBI Taxonomy" id="1314783"/>
    <lineage>
        <taxon>Eukaryota</taxon>
        <taxon>Fungi</taxon>
        <taxon>Dikarya</taxon>
        <taxon>Basidiomycota</taxon>
        <taxon>Agaricomycotina</taxon>
        <taxon>Agaricomycetes</taxon>
        <taxon>Polyporales</taxon>
        <taxon>Fomitopsis</taxon>
    </lineage>
</organism>
<dbReference type="AlphaFoldDB" id="A0A165NGI2"/>
<dbReference type="Proteomes" id="UP000076727">
    <property type="component" value="Unassembled WGS sequence"/>
</dbReference>
<protein>
    <submittedName>
        <fullName evidence="1">Uncharacterized protein</fullName>
    </submittedName>
</protein>
<gene>
    <name evidence="1" type="ORF">DAEQUDRAFT_432557</name>
</gene>